<accession>A0AAV4A6X7</accession>
<reference evidence="1 2" key="1">
    <citation type="journal article" date="2021" name="Elife">
        <title>Chloroplast acquisition without the gene transfer in kleptoplastic sea slugs, Plakobranchus ocellatus.</title>
        <authorList>
            <person name="Maeda T."/>
            <person name="Takahashi S."/>
            <person name="Yoshida T."/>
            <person name="Shimamura S."/>
            <person name="Takaki Y."/>
            <person name="Nagai Y."/>
            <person name="Toyoda A."/>
            <person name="Suzuki Y."/>
            <person name="Arimoto A."/>
            <person name="Ishii H."/>
            <person name="Satoh N."/>
            <person name="Nishiyama T."/>
            <person name="Hasebe M."/>
            <person name="Maruyama T."/>
            <person name="Minagawa J."/>
            <person name="Obokata J."/>
            <person name="Shigenobu S."/>
        </authorList>
    </citation>
    <scope>NUCLEOTIDE SEQUENCE [LARGE SCALE GENOMIC DNA]</scope>
</reference>
<keyword evidence="2" id="KW-1185">Reference proteome</keyword>
<dbReference type="AlphaFoldDB" id="A0AAV4A6X7"/>
<evidence type="ECO:0000313" key="1">
    <source>
        <dbReference type="EMBL" id="GFO02304.1"/>
    </source>
</evidence>
<dbReference type="EMBL" id="BLXT01003580">
    <property type="protein sequence ID" value="GFO02304.1"/>
    <property type="molecule type" value="Genomic_DNA"/>
</dbReference>
<gene>
    <name evidence="1" type="ORF">PoB_002880900</name>
</gene>
<organism evidence="1 2">
    <name type="scientific">Plakobranchus ocellatus</name>
    <dbReference type="NCBI Taxonomy" id="259542"/>
    <lineage>
        <taxon>Eukaryota</taxon>
        <taxon>Metazoa</taxon>
        <taxon>Spiralia</taxon>
        <taxon>Lophotrochozoa</taxon>
        <taxon>Mollusca</taxon>
        <taxon>Gastropoda</taxon>
        <taxon>Heterobranchia</taxon>
        <taxon>Euthyneura</taxon>
        <taxon>Panpulmonata</taxon>
        <taxon>Sacoglossa</taxon>
        <taxon>Placobranchoidea</taxon>
        <taxon>Plakobranchidae</taxon>
        <taxon>Plakobranchus</taxon>
    </lineage>
</organism>
<evidence type="ECO:0000313" key="2">
    <source>
        <dbReference type="Proteomes" id="UP000735302"/>
    </source>
</evidence>
<sequence>MVKSVKHCVRSEGITSSALEGKRLSAAAGVGRVRGLGRSGLGLAWPLNLICCIDAGWRQELESLSQGVLAAKNTRRRRLLDTPIVIRFALSPIWNRLEHRRQFALRLQVDTIEDFRIPTKKKRAGR</sequence>
<name>A0AAV4A6X7_9GAST</name>
<comment type="caution">
    <text evidence="1">The sequence shown here is derived from an EMBL/GenBank/DDBJ whole genome shotgun (WGS) entry which is preliminary data.</text>
</comment>
<protein>
    <submittedName>
        <fullName evidence="1">Uncharacterized protein</fullName>
    </submittedName>
</protein>
<dbReference type="Proteomes" id="UP000735302">
    <property type="component" value="Unassembled WGS sequence"/>
</dbReference>
<proteinExistence type="predicted"/>